<protein>
    <recommendedName>
        <fullName evidence="3">Nitrogenase-stabilizing/protective protein NifW</fullName>
    </recommendedName>
</protein>
<reference evidence="1" key="1">
    <citation type="journal article" date="2022" name="Genome Biol. Evol.">
        <title>A New Gene Family Diagnostic for Intracellular Biomineralization of Amorphous Ca Carbonates by Cyanobacteria.</title>
        <authorList>
            <person name="Benzerara K."/>
            <person name="Duprat E."/>
            <person name="Bitard-Feildel T."/>
            <person name="Caumes G."/>
            <person name="Cassier-Chauvat C."/>
            <person name="Chauvat F."/>
            <person name="Dezi M."/>
            <person name="Diop S.I."/>
            <person name="Gaschignard G."/>
            <person name="Gorgen S."/>
            <person name="Gugger M."/>
            <person name="Lopez-Garcia P."/>
            <person name="Millet M."/>
            <person name="Skouri-Panet F."/>
            <person name="Moreira D."/>
            <person name="Callebaut I."/>
        </authorList>
    </citation>
    <scope>NUCLEOTIDE SEQUENCE</scope>
    <source>
        <strain evidence="1">G9</strain>
    </source>
</reference>
<reference evidence="1" key="2">
    <citation type="submission" date="2022-01" db="EMBL/GenBank/DDBJ databases">
        <authorList>
            <person name="Zivanovic Y."/>
            <person name="Moreira D."/>
            <person name="Lopez-Garcia P."/>
        </authorList>
    </citation>
    <scope>NUCLEOTIDE SEQUENCE</scope>
    <source>
        <strain evidence="1">G9</strain>
    </source>
</reference>
<gene>
    <name evidence="1" type="ORF">L3556_10855</name>
</gene>
<proteinExistence type="predicted"/>
<keyword evidence="2" id="KW-1185">Reference proteome</keyword>
<accession>A0ABT6F0S0</accession>
<evidence type="ECO:0000313" key="2">
    <source>
        <dbReference type="Proteomes" id="UP001154265"/>
    </source>
</evidence>
<name>A0ABT6F0S0_9SYNE</name>
<evidence type="ECO:0008006" key="3">
    <source>
        <dbReference type="Google" id="ProtNLM"/>
    </source>
</evidence>
<organism evidence="1 2">
    <name type="scientific">Candidatus Synechococcus calcipolaris G9</name>
    <dbReference type="NCBI Taxonomy" id="1497997"/>
    <lineage>
        <taxon>Bacteria</taxon>
        <taxon>Bacillati</taxon>
        <taxon>Cyanobacteriota</taxon>
        <taxon>Cyanophyceae</taxon>
        <taxon>Synechococcales</taxon>
        <taxon>Synechococcaceae</taxon>
        <taxon>Synechococcus</taxon>
    </lineage>
</organism>
<comment type="caution">
    <text evidence="1">The sequence shown here is derived from an EMBL/GenBank/DDBJ whole genome shotgun (WGS) entry which is preliminary data.</text>
</comment>
<evidence type="ECO:0000313" key="1">
    <source>
        <dbReference type="EMBL" id="MDG2991424.1"/>
    </source>
</evidence>
<dbReference type="RefSeq" id="WP_277867293.1">
    <property type="nucleotide sequence ID" value="NZ_JAKKUT010000002.1"/>
</dbReference>
<sequence>MTPSLLRQFWKFVECTQAAILLNLDDASLSQWLLAQFNHQQHLEGYQLDHLNSYIDTRLSLIRDMASDRYSDFLNPERLSCPVQCSSEEQQWYSRALG</sequence>
<dbReference type="Proteomes" id="UP001154265">
    <property type="component" value="Unassembled WGS sequence"/>
</dbReference>
<dbReference type="EMBL" id="JAKKUT010000002">
    <property type="protein sequence ID" value="MDG2991424.1"/>
    <property type="molecule type" value="Genomic_DNA"/>
</dbReference>